<keyword evidence="6" id="KW-0418">Kinase</keyword>
<evidence type="ECO:0000256" key="1">
    <source>
        <dbReference type="ARBA" id="ARBA00023209"/>
    </source>
</evidence>
<dbReference type="Proteomes" id="UP000037510">
    <property type="component" value="Unassembled WGS sequence"/>
</dbReference>
<evidence type="ECO:0000313" key="6">
    <source>
        <dbReference type="EMBL" id="KOB75530.1"/>
    </source>
</evidence>
<name>A0A0L7LJC1_OPEBR</name>
<accession>A0A0L7LJC1</accession>
<organism evidence="6 7">
    <name type="scientific">Operophtera brumata</name>
    <name type="common">Winter moth</name>
    <name type="synonym">Phalaena brumata</name>
    <dbReference type="NCBI Taxonomy" id="104452"/>
    <lineage>
        <taxon>Eukaryota</taxon>
        <taxon>Metazoa</taxon>
        <taxon>Ecdysozoa</taxon>
        <taxon>Arthropoda</taxon>
        <taxon>Hexapoda</taxon>
        <taxon>Insecta</taxon>
        <taxon>Pterygota</taxon>
        <taxon>Neoptera</taxon>
        <taxon>Endopterygota</taxon>
        <taxon>Lepidoptera</taxon>
        <taxon>Glossata</taxon>
        <taxon>Ditrysia</taxon>
        <taxon>Geometroidea</taxon>
        <taxon>Geometridae</taxon>
        <taxon>Larentiinae</taxon>
        <taxon>Operophtera</taxon>
    </lineage>
</organism>
<evidence type="ECO:0000313" key="7">
    <source>
        <dbReference type="Proteomes" id="UP000037510"/>
    </source>
</evidence>
<evidence type="ECO:0000256" key="3">
    <source>
        <dbReference type="ARBA" id="ARBA00037883"/>
    </source>
</evidence>
<comment type="caution">
    <text evidence="6">The sequence shown here is derived from an EMBL/GenBank/DDBJ whole genome shotgun (WGS) entry which is preliminary data.</text>
</comment>
<sequence>MSKNCLLAGDIYVPVKIEENDLYTGIKKLLQVIRPSWPSENIKFKLFTDGITNKLVACQHSTEDEIVLVRIYGNKTDLLIDRNAEIRNIKTLNVLGLAPQVYGIFENGLAYQYYPGVTLNVDTVLDEKVWPLVAKNMAKMHKVDLGKEFLCLLPEPFNTEAKETRFVNSFGSITKLRIEFERLKSHLTKTMSPIVFAHNDLLLGNVIYNKDEGTISFIDYEYATYNYQAKYPSKDFQISWIREYLTEYADSKPSEEDIERVYDEVQLQTLASHFLWGVWSLVQFEHSDIDFDFGRYAEVRLNRYYELKNKTLKEFSRCRYFTTEAT</sequence>
<keyword evidence="1" id="KW-0444">Lipid biosynthesis</keyword>
<keyword evidence="1" id="KW-0443">Lipid metabolism</keyword>
<dbReference type="GO" id="GO:0006646">
    <property type="term" value="P:phosphatidylethanolamine biosynthetic process"/>
    <property type="evidence" value="ECO:0007669"/>
    <property type="project" value="TreeGrafter"/>
</dbReference>
<dbReference type="SUPFAM" id="SSF56112">
    <property type="entry name" value="Protein kinase-like (PK-like)"/>
    <property type="match status" value="1"/>
</dbReference>
<comment type="pathway">
    <text evidence="3">Phospholipid metabolism; phosphatidylethanolamine biosynthesis; phosphatidylethanolamine from ethanolamine: step 1/3.</text>
</comment>
<dbReference type="EC" id="2.7.1.82" evidence="5"/>
<evidence type="ECO:0000256" key="5">
    <source>
        <dbReference type="ARBA" id="ARBA00038874"/>
    </source>
</evidence>
<evidence type="ECO:0000256" key="2">
    <source>
        <dbReference type="ARBA" id="ARBA00023264"/>
    </source>
</evidence>
<keyword evidence="2" id="KW-1208">Phospholipid metabolism</keyword>
<dbReference type="Gene3D" id="3.90.1200.10">
    <property type="match status" value="2"/>
</dbReference>
<evidence type="ECO:0000256" key="4">
    <source>
        <dbReference type="ARBA" id="ARBA00038211"/>
    </source>
</evidence>
<keyword evidence="6" id="KW-0808">Transferase</keyword>
<dbReference type="GO" id="GO:0005737">
    <property type="term" value="C:cytoplasm"/>
    <property type="evidence" value="ECO:0007669"/>
    <property type="project" value="TreeGrafter"/>
</dbReference>
<dbReference type="InterPro" id="IPR011009">
    <property type="entry name" value="Kinase-like_dom_sf"/>
</dbReference>
<dbReference type="PANTHER" id="PTHR22603:SF66">
    <property type="entry name" value="ETHANOLAMINE KINASE"/>
    <property type="match status" value="1"/>
</dbReference>
<gene>
    <name evidence="6" type="ORF">OBRU01_07240</name>
</gene>
<dbReference type="CDD" id="cd05157">
    <property type="entry name" value="ETNK_euk"/>
    <property type="match status" value="1"/>
</dbReference>
<dbReference type="PANTHER" id="PTHR22603">
    <property type="entry name" value="CHOLINE/ETHANOALAMINE KINASE"/>
    <property type="match status" value="1"/>
</dbReference>
<dbReference type="EMBL" id="JTDY01000893">
    <property type="protein sequence ID" value="KOB75530.1"/>
    <property type="molecule type" value="Genomic_DNA"/>
</dbReference>
<keyword evidence="1" id="KW-0594">Phospholipid biosynthesis</keyword>
<proteinExistence type="inferred from homology"/>
<dbReference type="Pfam" id="PF01633">
    <property type="entry name" value="Choline_kinase"/>
    <property type="match status" value="1"/>
</dbReference>
<keyword evidence="7" id="KW-1185">Reference proteome</keyword>
<reference evidence="6 7" key="1">
    <citation type="journal article" date="2015" name="Genome Biol. Evol.">
        <title>The genome of winter moth (Operophtera brumata) provides a genomic perspective on sexual dimorphism and phenology.</title>
        <authorList>
            <person name="Derks M.F."/>
            <person name="Smit S."/>
            <person name="Salis L."/>
            <person name="Schijlen E."/>
            <person name="Bossers A."/>
            <person name="Mateman C."/>
            <person name="Pijl A.S."/>
            <person name="de Ridder D."/>
            <person name="Groenen M.A."/>
            <person name="Visser M.E."/>
            <person name="Megens H.J."/>
        </authorList>
    </citation>
    <scope>NUCLEOTIDE SEQUENCE [LARGE SCALE GENOMIC DNA]</scope>
    <source>
        <strain evidence="6">WM2013NL</strain>
        <tissue evidence="6">Head and thorax</tissue>
    </source>
</reference>
<dbReference type="GO" id="GO:0004305">
    <property type="term" value="F:ethanolamine kinase activity"/>
    <property type="evidence" value="ECO:0007669"/>
    <property type="project" value="UniProtKB-EC"/>
</dbReference>
<dbReference type="STRING" id="104452.A0A0L7LJC1"/>
<comment type="similarity">
    <text evidence="4">Belongs to the choline/ethanolamine kinase family.</text>
</comment>
<protein>
    <recommendedName>
        <fullName evidence="5">ethanolamine kinase</fullName>
        <ecNumber evidence="5">2.7.1.82</ecNumber>
    </recommendedName>
</protein>
<dbReference type="AlphaFoldDB" id="A0A0L7LJC1"/>